<feature type="chain" id="PRO_5032319479" evidence="1">
    <location>
        <begin position="29"/>
        <end position="1310"/>
    </location>
</feature>
<organism evidence="3 4">
    <name type="scientific">Cohnella thailandensis</name>
    <dbReference type="NCBI Taxonomy" id="557557"/>
    <lineage>
        <taxon>Bacteria</taxon>
        <taxon>Bacillati</taxon>
        <taxon>Bacillota</taxon>
        <taxon>Bacilli</taxon>
        <taxon>Bacillales</taxon>
        <taxon>Paenibacillaceae</taxon>
        <taxon>Cohnella</taxon>
    </lineage>
</organism>
<dbReference type="Proteomes" id="UP000535838">
    <property type="component" value="Unassembled WGS sequence"/>
</dbReference>
<accession>A0A841T774</accession>
<dbReference type="PROSITE" id="PS51272">
    <property type="entry name" value="SLH"/>
    <property type="match status" value="3"/>
</dbReference>
<reference evidence="3 4" key="1">
    <citation type="submission" date="2020-08" db="EMBL/GenBank/DDBJ databases">
        <title>Cohnella phylogeny.</title>
        <authorList>
            <person name="Dunlap C."/>
        </authorList>
    </citation>
    <scope>NUCLEOTIDE SEQUENCE [LARGE SCALE GENOMIC DNA]</scope>
    <source>
        <strain evidence="3 4">DSM 25241</strain>
    </source>
</reference>
<dbReference type="RefSeq" id="WP_185123331.1">
    <property type="nucleotide sequence ID" value="NZ_JACJVQ010000028.1"/>
</dbReference>
<evidence type="ECO:0000259" key="2">
    <source>
        <dbReference type="PROSITE" id="PS51272"/>
    </source>
</evidence>
<keyword evidence="1" id="KW-0732">Signal</keyword>
<protein>
    <submittedName>
        <fullName evidence="3">S-layer homology domain-containing protein</fullName>
    </submittedName>
</protein>
<sequence>MKKFVSLFMAVILAVTLIPFGIGKQADAAADAPFYFSPDITSLKKTATYRIDNSNTTDTLLSRDNAYIVYQSTLSFEGAYANVLPTGMSARIEHLNQNSNGTWTVDAAQFTTGVVQADSGTSPRFKANSLSLFSGMNRVTLIGMNGSNQRSDSFYVLYDQVPYVENLFVRSGTAEISLNEGSQAVVPNQTVLPRGTVRNTNEVTLSLNGASPSQISVPDSGVLSLPALTLQPGLNTITLTLKNGSDTITITRQLFYYSAVNSFTSIIMQYGADTFELANNTPSVTTSKSPADQAEGLTVTMLVPDISAATPFAGNADYSINSTVTGTVNAADIISDTLIPSSDSTIPNYRLIKFKLPSFPLQKDSLGNLLADQKVQLSLAYPDTTTSSVTARFQFLPGNTVIKDMQLLTNYNPIVDPDVTSADRSPLKGAEVTDSTFYILLTADKALVAGTNDKLYGKYLPYSTTPLTLTRESGATGLAADGTQAVYKVTGFLNGQQTVQFQLGSPTKAFDAAYAASISYIQKSYIYIANLTDGQQVSFDSKATTTVNVKGQYLGFDDLQDEQYVINGMSYAYTTTEMNSTTHAFELNLTVDSSILGKLVAGENRLTFKGTNVTPGGVRQDVVKEIRIYLVDKNVPTVAKFQPALGEGRVGFVLAGLDNYDADMSKIMSVSPVFKPVDGHYETNETLYDLVIRGSGAKFAELKLGSESISGPIEIPESVTSSTTAIQGQLSYNSTHPYYYDLIGDSGDFILRIKDIPFPDEGSRVYNLVLTNSSGASTSQLLEITKVVSPYRILSPVATVGDQITVNKNFVHFDIEAKGATDVLINGVSATKREDLANRFVYDFVGLKPDKATSIKIQIQQAGNSFTETVSVFYSSTVQVDSQYMQKMGSKFSIFNKQLELTFPKNTVLKAATPNANQVTKLYTDTNLLFGIADPNTGIVERRNDYGDIIGVDPDQRTDANLPVGSRVVLIDYLLSEFYTNPTAFLNFSNVSPTYWISGGVGEERNVGETGYKPATNGLTPYSIEGVFGVSFPSERKVVPTNRGELTLKFDESVVDEAGTTITVFRFTDKKQWENIGGAADMKKHTITVPFDDFGYYKVVKMKKSFSDITLHPWARNILNALYSKGIMNPLKISEFGVYDTTTRGEFATLLVKGLNIPLNYDANNTFPEITLGLETTTWDYAHIETAARAGIVTGNTDGSFGADDPITRQDAAVMIARALELKMATNDSKLEAALAKAFVDSSSISYYARPAVDAVNKAKIMTGSSTTLPGQKKPVYNFNPQSPMTRAEAGKVAVELLKLSTDIFSSNLS</sequence>
<dbReference type="InterPro" id="IPR001119">
    <property type="entry name" value="SLH_dom"/>
</dbReference>
<keyword evidence="4" id="KW-1185">Reference proteome</keyword>
<feature type="domain" description="SLH" evidence="2">
    <location>
        <begin position="1102"/>
        <end position="1165"/>
    </location>
</feature>
<feature type="domain" description="SLH" evidence="2">
    <location>
        <begin position="1236"/>
        <end position="1308"/>
    </location>
</feature>
<proteinExistence type="predicted"/>
<comment type="caution">
    <text evidence="3">The sequence shown here is derived from an EMBL/GenBank/DDBJ whole genome shotgun (WGS) entry which is preliminary data.</text>
</comment>
<evidence type="ECO:0000313" key="3">
    <source>
        <dbReference type="EMBL" id="MBB6638128.1"/>
    </source>
</evidence>
<gene>
    <name evidence="3" type="ORF">H7B67_28695</name>
</gene>
<feature type="signal peptide" evidence="1">
    <location>
        <begin position="1"/>
        <end position="28"/>
    </location>
</feature>
<dbReference type="EMBL" id="JACJVQ010000028">
    <property type="protein sequence ID" value="MBB6638128.1"/>
    <property type="molecule type" value="Genomic_DNA"/>
</dbReference>
<feature type="domain" description="SLH" evidence="2">
    <location>
        <begin position="1167"/>
        <end position="1230"/>
    </location>
</feature>
<evidence type="ECO:0000313" key="4">
    <source>
        <dbReference type="Proteomes" id="UP000535838"/>
    </source>
</evidence>
<evidence type="ECO:0000256" key="1">
    <source>
        <dbReference type="SAM" id="SignalP"/>
    </source>
</evidence>
<name>A0A841T774_9BACL</name>
<dbReference type="Pfam" id="PF00395">
    <property type="entry name" value="SLH"/>
    <property type="match status" value="3"/>
</dbReference>